<dbReference type="InterPro" id="IPR001014">
    <property type="entry name" value="Ribosomal_uL23_CS"/>
</dbReference>
<evidence type="ECO:0000256" key="3">
    <source>
        <dbReference type="ARBA" id="ARBA00022884"/>
    </source>
</evidence>
<comment type="caution">
    <text evidence="6">The sequence shown here is derived from an EMBL/GenBank/DDBJ whole genome shotgun (WGS) entry which is preliminary data.</text>
</comment>
<sequence>MNKVPQAIISRPIVSEKGTQLLTENKYLFEVPLKVNKIEIKKAVEELFKVKVESVWTMHARGKSKKWRGREIGKIPRWKKAIVRLKEGEVIEDLGA</sequence>
<keyword evidence="2" id="KW-0699">rRNA-binding</keyword>
<dbReference type="PROSITE" id="PS00050">
    <property type="entry name" value="RIBOSOMAL_L23"/>
    <property type="match status" value="1"/>
</dbReference>
<dbReference type="NCBIfam" id="NF004363">
    <property type="entry name" value="PRK05738.2-4"/>
    <property type="match status" value="1"/>
</dbReference>
<evidence type="ECO:0008006" key="7">
    <source>
        <dbReference type="Google" id="ProtNLM"/>
    </source>
</evidence>
<gene>
    <name evidence="6" type="ORF">LCGC14_2737670</name>
</gene>
<comment type="similarity">
    <text evidence="1">Belongs to the universal ribosomal protein uL23 family.</text>
</comment>
<evidence type="ECO:0000313" key="6">
    <source>
        <dbReference type="EMBL" id="KKK88985.1"/>
    </source>
</evidence>
<evidence type="ECO:0000256" key="5">
    <source>
        <dbReference type="ARBA" id="ARBA00023274"/>
    </source>
</evidence>
<name>A0A0F8ZSN0_9ZZZZ</name>
<dbReference type="Pfam" id="PF00276">
    <property type="entry name" value="Ribosomal_L23"/>
    <property type="match status" value="1"/>
</dbReference>
<dbReference type="InterPro" id="IPR012678">
    <property type="entry name" value="Ribosomal_uL23/eL15/eS24_sf"/>
</dbReference>
<evidence type="ECO:0000256" key="4">
    <source>
        <dbReference type="ARBA" id="ARBA00022980"/>
    </source>
</evidence>
<accession>A0A0F8ZSN0</accession>
<keyword evidence="4" id="KW-0689">Ribosomal protein</keyword>
<dbReference type="Gene3D" id="3.30.70.330">
    <property type="match status" value="1"/>
</dbReference>
<dbReference type="InterPro" id="IPR012677">
    <property type="entry name" value="Nucleotide-bd_a/b_plait_sf"/>
</dbReference>
<dbReference type="GO" id="GO:0019843">
    <property type="term" value="F:rRNA binding"/>
    <property type="evidence" value="ECO:0007669"/>
    <property type="project" value="UniProtKB-KW"/>
</dbReference>
<organism evidence="6">
    <name type="scientific">marine sediment metagenome</name>
    <dbReference type="NCBI Taxonomy" id="412755"/>
    <lineage>
        <taxon>unclassified sequences</taxon>
        <taxon>metagenomes</taxon>
        <taxon>ecological metagenomes</taxon>
    </lineage>
</organism>
<evidence type="ECO:0000256" key="1">
    <source>
        <dbReference type="ARBA" id="ARBA00006700"/>
    </source>
</evidence>
<dbReference type="PANTHER" id="PTHR11620">
    <property type="entry name" value="60S RIBOSOMAL PROTEIN L23A"/>
    <property type="match status" value="1"/>
</dbReference>
<protein>
    <recommendedName>
        <fullName evidence="7">50S ribosomal protein L23</fullName>
    </recommendedName>
</protein>
<dbReference type="FunFam" id="3.30.70.330:FF:000001">
    <property type="entry name" value="50S ribosomal protein L23"/>
    <property type="match status" value="1"/>
</dbReference>
<dbReference type="HAMAP" id="MF_01369_B">
    <property type="entry name" value="Ribosomal_uL23_B"/>
    <property type="match status" value="1"/>
</dbReference>
<keyword evidence="3" id="KW-0694">RNA-binding</keyword>
<dbReference type="GO" id="GO:0005840">
    <property type="term" value="C:ribosome"/>
    <property type="evidence" value="ECO:0007669"/>
    <property type="project" value="UniProtKB-KW"/>
</dbReference>
<reference evidence="6" key="1">
    <citation type="journal article" date="2015" name="Nature">
        <title>Complex archaea that bridge the gap between prokaryotes and eukaryotes.</title>
        <authorList>
            <person name="Spang A."/>
            <person name="Saw J.H."/>
            <person name="Jorgensen S.L."/>
            <person name="Zaremba-Niedzwiedzka K."/>
            <person name="Martijn J."/>
            <person name="Lind A.E."/>
            <person name="van Eijk R."/>
            <person name="Schleper C."/>
            <person name="Guy L."/>
            <person name="Ettema T.J."/>
        </authorList>
    </citation>
    <scope>NUCLEOTIDE SEQUENCE</scope>
</reference>
<proteinExistence type="inferred from homology"/>
<dbReference type="GO" id="GO:0003735">
    <property type="term" value="F:structural constituent of ribosome"/>
    <property type="evidence" value="ECO:0007669"/>
    <property type="project" value="InterPro"/>
</dbReference>
<dbReference type="InterPro" id="IPR013025">
    <property type="entry name" value="Ribosomal_uL23-like"/>
</dbReference>
<dbReference type="GO" id="GO:0006412">
    <property type="term" value="P:translation"/>
    <property type="evidence" value="ECO:0007669"/>
    <property type="project" value="InterPro"/>
</dbReference>
<dbReference type="AlphaFoldDB" id="A0A0F8ZSN0"/>
<dbReference type="EMBL" id="LAZR01049718">
    <property type="protein sequence ID" value="KKK88985.1"/>
    <property type="molecule type" value="Genomic_DNA"/>
</dbReference>
<dbReference type="GO" id="GO:1990904">
    <property type="term" value="C:ribonucleoprotein complex"/>
    <property type="evidence" value="ECO:0007669"/>
    <property type="project" value="UniProtKB-KW"/>
</dbReference>
<keyword evidence="5" id="KW-0687">Ribonucleoprotein</keyword>
<evidence type="ECO:0000256" key="2">
    <source>
        <dbReference type="ARBA" id="ARBA00022730"/>
    </source>
</evidence>
<dbReference type="SUPFAM" id="SSF54189">
    <property type="entry name" value="Ribosomal proteins S24e, L23 and L15e"/>
    <property type="match status" value="1"/>
</dbReference>